<organism evidence="1 2">
    <name type="scientific">Mythimna loreyi</name>
    <dbReference type="NCBI Taxonomy" id="667449"/>
    <lineage>
        <taxon>Eukaryota</taxon>
        <taxon>Metazoa</taxon>
        <taxon>Ecdysozoa</taxon>
        <taxon>Arthropoda</taxon>
        <taxon>Hexapoda</taxon>
        <taxon>Insecta</taxon>
        <taxon>Pterygota</taxon>
        <taxon>Neoptera</taxon>
        <taxon>Endopterygota</taxon>
        <taxon>Lepidoptera</taxon>
        <taxon>Glossata</taxon>
        <taxon>Ditrysia</taxon>
        <taxon>Noctuoidea</taxon>
        <taxon>Noctuidae</taxon>
        <taxon>Noctuinae</taxon>
        <taxon>Hadenini</taxon>
        <taxon>Mythimna</taxon>
    </lineage>
</organism>
<protein>
    <submittedName>
        <fullName evidence="1">Uncharacterized protein</fullName>
    </submittedName>
</protein>
<accession>A0ACC2Q064</accession>
<evidence type="ECO:0000313" key="2">
    <source>
        <dbReference type="Proteomes" id="UP001231649"/>
    </source>
</evidence>
<sequence length="74" mass="7664">MPAKIMNARGGAAAAGDMSVAEGPLTSSETLMQAAIITVMGIAIVVSNILIIASFLNLKGKCKYENEKNPNAKN</sequence>
<reference evidence="1" key="1">
    <citation type="submission" date="2023-03" db="EMBL/GenBank/DDBJ databases">
        <title>Chromosome-level genomes of two armyworms, Mythimna separata and Mythimna loreyi, provide insights into the biosynthesis and reception of sex pheromones.</title>
        <authorList>
            <person name="Zhao H."/>
        </authorList>
    </citation>
    <scope>NUCLEOTIDE SEQUENCE</scope>
    <source>
        <strain evidence="1">BeijingLab</strain>
    </source>
</reference>
<dbReference type="EMBL" id="CM056808">
    <property type="protein sequence ID" value="KAJ8704327.1"/>
    <property type="molecule type" value="Genomic_DNA"/>
</dbReference>
<dbReference type="Proteomes" id="UP001231649">
    <property type="component" value="Chromosome 32"/>
</dbReference>
<proteinExistence type="predicted"/>
<name>A0ACC2Q064_9NEOP</name>
<gene>
    <name evidence="1" type="ORF">PYW08_013051</name>
</gene>
<keyword evidence="2" id="KW-1185">Reference proteome</keyword>
<comment type="caution">
    <text evidence="1">The sequence shown here is derived from an EMBL/GenBank/DDBJ whole genome shotgun (WGS) entry which is preliminary data.</text>
</comment>
<evidence type="ECO:0000313" key="1">
    <source>
        <dbReference type="EMBL" id="KAJ8704327.1"/>
    </source>
</evidence>